<organism evidence="5 6">
    <name type="scientific">Kibdelosporangium philippinense</name>
    <dbReference type="NCBI Taxonomy" id="211113"/>
    <lineage>
        <taxon>Bacteria</taxon>
        <taxon>Bacillati</taxon>
        <taxon>Actinomycetota</taxon>
        <taxon>Actinomycetes</taxon>
        <taxon>Pseudonocardiales</taxon>
        <taxon>Pseudonocardiaceae</taxon>
        <taxon>Kibdelosporangium</taxon>
    </lineage>
</organism>
<evidence type="ECO:0000256" key="2">
    <source>
        <dbReference type="ARBA" id="ARBA00023315"/>
    </source>
</evidence>
<dbReference type="Proteomes" id="UP001521150">
    <property type="component" value="Unassembled WGS sequence"/>
</dbReference>
<evidence type="ECO:0000256" key="1">
    <source>
        <dbReference type="ARBA" id="ARBA00022679"/>
    </source>
</evidence>
<accession>A0ABS8Z845</accession>
<dbReference type="SUPFAM" id="SSF53901">
    <property type="entry name" value="Thiolase-like"/>
    <property type="match status" value="1"/>
</dbReference>
<gene>
    <name evidence="5" type="ORF">LWC34_10300</name>
</gene>
<feature type="domain" description="Beta-ketoacyl-[acyl-carrier-protein] synthase III C-terminal" evidence="4">
    <location>
        <begin position="223"/>
        <end position="312"/>
    </location>
</feature>
<evidence type="ECO:0000313" key="5">
    <source>
        <dbReference type="EMBL" id="MCE7003219.1"/>
    </source>
</evidence>
<keyword evidence="3" id="KW-0812">Transmembrane</keyword>
<feature type="transmembrane region" description="Helical" evidence="3">
    <location>
        <begin position="292"/>
        <end position="311"/>
    </location>
</feature>
<name>A0ABS8Z845_9PSEU</name>
<dbReference type="InterPro" id="IPR016039">
    <property type="entry name" value="Thiolase-like"/>
</dbReference>
<dbReference type="InterPro" id="IPR013747">
    <property type="entry name" value="ACP_syn_III_C"/>
</dbReference>
<dbReference type="EMBL" id="JAJVCN010000001">
    <property type="protein sequence ID" value="MCE7003219.1"/>
    <property type="molecule type" value="Genomic_DNA"/>
</dbReference>
<dbReference type="RefSeq" id="WP_233724771.1">
    <property type="nucleotide sequence ID" value="NZ_JAJVCN010000001.1"/>
</dbReference>
<dbReference type="CDD" id="cd00827">
    <property type="entry name" value="init_cond_enzymes"/>
    <property type="match status" value="1"/>
</dbReference>
<dbReference type="PANTHER" id="PTHR34069">
    <property type="entry name" value="3-OXOACYL-[ACYL-CARRIER-PROTEIN] SYNTHASE 3"/>
    <property type="match status" value="1"/>
</dbReference>
<keyword evidence="1" id="KW-0808">Transferase</keyword>
<protein>
    <submittedName>
        <fullName evidence="5">Ketoacyl-ACP synthase III family protein</fullName>
    </submittedName>
</protein>
<evidence type="ECO:0000313" key="6">
    <source>
        <dbReference type="Proteomes" id="UP001521150"/>
    </source>
</evidence>
<dbReference type="PANTHER" id="PTHR34069:SF2">
    <property type="entry name" value="BETA-KETOACYL-[ACYL-CARRIER-PROTEIN] SYNTHASE III"/>
    <property type="match status" value="1"/>
</dbReference>
<comment type="caution">
    <text evidence="5">The sequence shown here is derived from an EMBL/GenBank/DDBJ whole genome shotgun (WGS) entry which is preliminary data.</text>
</comment>
<evidence type="ECO:0000256" key="3">
    <source>
        <dbReference type="SAM" id="Phobius"/>
    </source>
</evidence>
<keyword evidence="3" id="KW-1133">Transmembrane helix</keyword>
<keyword evidence="6" id="KW-1185">Reference proteome</keyword>
<reference evidence="5 6" key="1">
    <citation type="submission" date="2021-12" db="EMBL/GenBank/DDBJ databases">
        <title>Genome sequence of Kibdelosporangium philippinense ATCC 49844.</title>
        <authorList>
            <person name="Fedorov E.A."/>
            <person name="Omeragic M."/>
            <person name="Shalygina K.F."/>
            <person name="Maclea K.S."/>
        </authorList>
    </citation>
    <scope>NUCLEOTIDE SEQUENCE [LARGE SCALE GENOMIC DNA]</scope>
    <source>
        <strain evidence="5 6">ATCC 49844</strain>
    </source>
</reference>
<keyword evidence="3" id="KW-0472">Membrane</keyword>
<evidence type="ECO:0000259" key="4">
    <source>
        <dbReference type="Pfam" id="PF08541"/>
    </source>
</evidence>
<keyword evidence="2" id="KW-0012">Acyltransferase</keyword>
<sequence length="316" mass="33952">MVVARLTIESVTSHTPDKVIAIDSIADRLRLSRPKLKLFQRIHGFDRLRTSEGTSVLDLIAEPAARLVDSVDDPRRIRYLIYSHTIQEVAPSYVDTASELRARLALPDALAFALTQQNCASGLAAIVAAGQLLAADEPGALALVVTGEKAFSPMAQLIPNTAISGDASAACLISLSGNGDHVISYASATDGRYSDGIRLDQELVQQFGAEYPKRLAETVLAALADAGLALSDVAMIVPHNVNRSSWRRVIELLGISADDVFLDNIAEYGHCFCSDPFLNYTHLRDQGRLADGGFYVLTAVGLGATYVAMVLQRGEQ</sequence>
<proteinExistence type="predicted"/>
<dbReference type="Gene3D" id="3.40.47.10">
    <property type="match status" value="2"/>
</dbReference>
<dbReference type="Pfam" id="PF08541">
    <property type="entry name" value="ACP_syn_III_C"/>
    <property type="match status" value="1"/>
</dbReference>